<dbReference type="RefSeq" id="WP_092351927.1">
    <property type="nucleotide sequence ID" value="NZ_FOIN01000002.1"/>
</dbReference>
<dbReference type="AlphaFoldDB" id="A0A1I0C663"/>
<keyword evidence="1" id="KW-0472">Membrane</keyword>
<feature type="transmembrane region" description="Helical" evidence="1">
    <location>
        <begin position="690"/>
        <end position="709"/>
    </location>
</feature>
<dbReference type="Proteomes" id="UP000198558">
    <property type="component" value="Unassembled WGS sequence"/>
</dbReference>
<feature type="transmembrane region" description="Helical" evidence="1">
    <location>
        <begin position="9"/>
        <end position="28"/>
    </location>
</feature>
<evidence type="ECO:0000256" key="1">
    <source>
        <dbReference type="SAM" id="Phobius"/>
    </source>
</evidence>
<evidence type="ECO:0000313" key="3">
    <source>
        <dbReference type="Proteomes" id="UP000198558"/>
    </source>
</evidence>
<dbReference type="EMBL" id="FOIN01000002">
    <property type="protein sequence ID" value="SET15032.1"/>
    <property type="molecule type" value="Genomic_DNA"/>
</dbReference>
<protein>
    <recommendedName>
        <fullName evidence="4">Bacteriocin-associated integral membrane (Putative immunity) protein</fullName>
    </recommendedName>
</protein>
<proteinExistence type="predicted"/>
<keyword evidence="3" id="KW-1185">Reference proteome</keyword>
<reference evidence="3" key="1">
    <citation type="submission" date="2016-10" db="EMBL/GenBank/DDBJ databases">
        <authorList>
            <person name="Varghese N."/>
            <person name="Submissions S."/>
        </authorList>
    </citation>
    <scope>NUCLEOTIDE SEQUENCE [LARGE SCALE GENOMIC DNA]</scope>
    <source>
        <strain evidence="3">DSM 1551</strain>
    </source>
</reference>
<accession>A0A1I0C663</accession>
<feature type="transmembrane region" description="Helical" evidence="1">
    <location>
        <begin position="253"/>
        <end position="271"/>
    </location>
</feature>
<evidence type="ECO:0008006" key="4">
    <source>
        <dbReference type="Google" id="ProtNLM"/>
    </source>
</evidence>
<feature type="transmembrane region" description="Helical" evidence="1">
    <location>
        <begin position="202"/>
        <end position="225"/>
    </location>
</feature>
<evidence type="ECO:0000313" key="2">
    <source>
        <dbReference type="EMBL" id="SET15032.1"/>
    </source>
</evidence>
<organism evidence="2 3">
    <name type="scientific">Thomasclavelia cocleata</name>
    <dbReference type="NCBI Taxonomy" id="69824"/>
    <lineage>
        <taxon>Bacteria</taxon>
        <taxon>Bacillati</taxon>
        <taxon>Bacillota</taxon>
        <taxon>Erysipelotrichia</taxon>
        <taxon>Erysipelotrichales</taxon>
        <taxon>Coprobacillaceae</taxon>
        <taxon>Thomasclavelia</taxon>
    </lineage>
</organism>
<feature type="transmembrane region" description="Helical" evidence="1">
    <location>
        <begin position="617"/>
        <end position="637"/>
    </location>
</feature>
<keyword evidence="1" id="KW-1133">Transmembrane helix</keyword>
<feature type="transmembrane region" description="Helical" evidence="1">
    <location>
        <begin position="277"/>
        <end position="303"/>
    </location>
</feature>
<feature type="transmembrane region" description="Helical" evidence="1">
    <location>
        <begin position="324"/>
        <end position="344"/>
    </location>
</feature>
<dbReference type="GeneID" id="78287411"/>
<keyword evidence="1" id="KW-0812">Transmembrane</keyword>
<feature type="transmembrane region" description="Helical" evidence="1">
    <location>
        <begin position="658"/>
        <end position="684"/>
    </location>
</feature>
<gene>
    <name evidence="2" type="ORF">SAMN04489758_102105</name>
</gene>
<sequence length="726" mass="85652">MKLQYLRKVYIIFIFLLVSILLVINLDLKEKNKFINLNNYNRATLTIDYNQKYDNDDFYKLITLSQKYNILLTKIETRYQDQKLTNLIYVSIDVQDALKLMNLKYEVLSNKTEDSSNIYAATKESNDKLLKYKLDDILHNDNFAIFSFKKLIDNQGYLFSDYQIFYENEQEYTEYINQIKEIFGNDLKVNIQEQNIQSSNEILISLLILIIAGLFYLIIKVFSIYNISKKLVIMKLLGFSNFMILKKVVKKDIILYISLSMLLIIIDFIIIPYKANIFSFIIIYVLIILIFLGLSYLSIYIICYKKSMIELLKNKLIISKLIKLCGAFKIIINSLFIIILMITLTTSSSYFNKLEELHNMKEIINYAFFAQINEHNEQYNEIDRSNLNRLYKLLEDTDLNYIYAEFSQYRLLDKEDLKRTNRAIKKGSYIPFATVDLNYLKKNNIKIYDQKGKEVEIKANNFEIFVFPEKYKDYYEKFIRYYKTSLERYGINNINSNYDFYMYKDTELLKYSSNEDGSNEVKSNILIDIPILRVTYSNFPINYLDYMIGLNVGGTSKTTSLKIDTEIDKNNTYNQLLPLLIENNIDKIFTLQTFVTMGELIGEDINNYQNIIYAESIMLIFVIIIYIVLTFETNYLMIEKEKSKICTKIFMGFSRVKVYRGIYYFNICSILVPIILLNIIMILIGWGFNLSLLLSLILLIIFENIVFIISCNKINLDNIICLLKGE</sequence>
<name>A0A1I0C663_9FIRM</name>